<evidence type="ECO:0000313" key="2">
    <source>
        <dbReference type="Proteomes" id="UP000279833"/>
    </source>
</evidence>
<reference evidence="1 2" key="2">
    <citation type="submission" date="2018-11" db="EMBL/GenBank/DDBJ databases">
        <authorList>
            <consortium name="Pathogen Informatics"/>
        </authorList>
    </citation>
    <scope>NUCLEOTIDE SEQUENCE [LARGE SCALE GENOMIC DNA]</scope>
    <source>
        <strain evidence="1">Dakar</strain>
        <strain evidence="2">Dakar, Senegal</strain>
    </source>
</reference>
<dbReference type="AlphaFoldDB" id="A0A183L3Y4"/>
<reference evidence="3" key="1">
    <citation type="submission" date="2016-06" db="UniProtKB">
        <authorList>
            <consortium name="WormBaseParasite"/>
        </authorList>
    </citation>
    <scope>IDENTIFICATION</scope>
</reference>
<sequence>MSKILSIIWLQYCNTFTNSIQTSTTSTSNHLLILSTGQKRTANIRFANDYSPSR</sequence>
<gene>
    <name evidence="1" type="ORF">SCUD_LOCUS22041</name>
</gene>
<keyword evidence="2" id="KW-1185">Reference proteome</keyword>
<accession>A0A183L3Y4</accession>
<dbReference type="Proteomes" id="UP000279833">
    <property type="component" value="Unassembled WGS sequence"/>
</dbReference>
<protein>
    <submittedName>
        <fullName evidence="3">Secreted protein</fullName>
    </submittedName>
</protein>
<dbReference type="EMBL" id="UZAK01048158">
    <property type="protein sequence ID" value="VDP77449.1"/>
    <property type="molecule type" value="Genomic_DNA"/>
</dbReference>
<organism evidence="3">
    <name type="scientific">Schistosoma curassoni</name>
    <dbReference type="NCBI Taxonomy" id="6186"/>
    <lineage>
        <taxon>Eukaryota</taxon>
        <taxon>Metazoa</taxon>
        <taxon>Spiralia</taxon>
        <taxon>Lophotrochozoa</taxon>
        <taxon>Platyhelminthes</taxon>
        <taxon>Trematoda</taxon>
        <taxon>Digenea</taxon>
        <taxon>Strigeidida</taxon>
        <taxon>Schistosomatoidea</taxon>
        <taxon>Schistosomatidae</taxon>
        <taxon>Schistosoma</taxon>
    </lineage>
</organism>
<proteinExistence type="predicted"/>
<dbReference type="WBParaSite" id="SCUD_0002204501-mRNA-1">
    <property type="protein sequence ID" value="SCUD_0002204501-mRNA-1"/>
    <property type="gene ID" value="SCUD_0002204501"/>
</dbReference>
<evidence type="ECO:0000313" key="3">
    <source>
        <dbReference type="WBParaSite" id="SCUD_0002204501-mRNA-1"/>
    </source>
</evidence>
<name>A0A183L3Y4_9TREM</name>
<evidence type="ECO:0000313" key="1">
    <source>
        <dbReference type="EMBL" id="VDP77449.1"/>
    </source>
</evidence>